<dbReference type="InterPro" id="IPR043128">
    <property type="entry name" value="Rev_trsase/Diguanyl_cyclase"/>
</dbReference>
<gene>
    <name evidence="2" type="ORF">F6J85_07345</name>
</gene>
<evidence type="ECO:0008006" key="4">
    <source>
        <dbReference type="Google" id="ProtNLM"/>
    </source>
</evidence>
<evidence type="ECO:0000313" key="2">
    <source>
        <dbReference type="EMBL" id="QEW02935.1"/>
    </source>
</evidence>
<keyword evidence="1" id="KW-0472">Membrane</keyword>
<dbReference type="Gene3D" id="3.30.70.270">
    <property type="match status" value="1"/>
</dbReference>
<feature type="transmembrane region" description="Helical" evidence="1">
    <location>
        <begin position="63"/>
        <end position="83"/>
    </location>
</feature>
<feature type="transmembrane region" description="Helical" evidence="1">
    <location>
        <begin position="38"/>
        <end position="57"/>
    </location>
</feature>
<dbReference type="KEGG" id="mlz:F6J85_07345"/>
<dbReference type="Proteomes" id="UP000325516">
    <property type="component" value="Chromosome"/>
</dbReference>
<sequence length="388" mass="40487">MTSIDVFTITIATALVVLVSGVLYLVETLLRKEGGAGRLWATAYLAGILSVLCYLVWSIEASAYIAVAVGNGAFVATTGFLWLGCRAYNRRDVRGAGVGLAVGITVVVAAVLAEGVEGGAWAGAVAMFLGNAVFAALGAVETRRGALAAQWSGIGLTIVLSAETVWFVVRTGVFLVAGPDSELFRTWFDTPVASLLTMALTITAVVTTSVLRAGESSLRGHRETVNLHMALDGVLLPGSFRALASRMLRSALHNHETACVIALRMDDLSRIATAFGPGEAEAVAAAWRTGVRRYAPSAAIVGEGDRRTVLAAFLTTSFADVRRTAAVIHQRTLDDMSELGLSVIPAIAVGVALSDQIGHDFDALVEAAREAARRSASSTDAAVILAEG</sequence>
<evidence type="ECO:0000256" key="1">
    <source>
        <dbReference type="SAM" id="Phobius"/>
    </source>
</evidence>
<dbReference type="AlphaFoldDB" id="A0A5J6L3E5"/>
<feature type="transmembrane region" description="Helical" evidence="1">
    <location>
        <begin position="119"/>
        <end position="140"/>
    </location>
</feature>
<keyword evidence="1" id="KW-1133">Transmembrane helix</keyword>
<dbReference type="RefSeq" id="WP_150924449.1">
    <property type="nucleotide sequence ID" value="NZ_CP044232.1"/>
</dbReference>
<feature type="transmembrane region" description="Helical" evidence="1">
    <location>
        <begin position="95"/>
        <end position="113"/>
    </location>
</feature>
<dbReference type="EMBL" id="CP044232">
    <property type="protein sequence ID" value="QEW02935.1"/>
    <property type="molecule type" value="Genomic_DNA"/>
</dbReference>
<reference evidence="3" key="1">
    <citation type="submission" date="2019-09" db="EMBL/GenBank/DDBJ databases">
        <title>Mumia zhuanghuii sp. nov. isolated from the intestinal contents of plateau pika (Ochotona curzoniae) in the Qinghai-Tibet plateau of China.</title>
        <authorList>
            <person name="Tian Z."/>
        </authorList>
    </citation>
    <scope>NUCLEOTIDE SEQUENCE [LARGE SCALE GENOMIC DNA]</scope>
    <source>
        <strain evidence="3">L-031</strain>
    </source>
</reference>
<name>A0A5J6L3E5_9MICO</name>
<keyword evidence="3" id="KW-1185">Reference proteome</keyword>
<evidence type="ECO:0000313" key="3">
    <source>
        <dbReference type="Proteomes" id="UP000325516"/>
    </source>
</evidence>
<proteinExistence type="predicted"/>
<organism evidence="2 3">
    <name type="scientific">Microbacterium lushaniae</name>
    <dbReference type="NCBI Taxonomy" id="2614639"/>
    <lineage>
        <taxon>Bacteria</taxon>
        <taxon>Bacillati</taxon>
        <taxon>Actinomycetota</taxon>
        <taxon>Actinomycetes</taxon>
        <taxon>Micrococcales</taxon>
        <taxon>Microbacteriaceae</taxon>
        <taxon>Microbacterium</taxon>
    </lineage>
</organism>
<protein>
    <recommendedName>
        <fullName evidence="4">GGDEF domain-containing protein</fullName>
    </recommendedName>
</protein>
<feature type="transmembrane region" description="Helical" evidence="1">
    <location>
        <begin position="6"/>
        <end position="26"/>
    </location>
</feature>
<accession>A0A5J6L3E5</accession>
<feature type="transmembrane region" description="Helical" evidence="1">
    <location>
        <begin position="192"/>
        <end position="213"/>
    </location>
</feature>
<keyword evidence="1" id="KW-0812">Transmembrane</keyword>
<feature type="transmembrane region" description="Helical" evidence="1">
    <location>
        <begin position="147"/>
        <end position="169"/>
    </location>
</feature>